<keyword evidence="14" id="KW-1185">Reference proteome</keyword>
<dbReference type="SUPFAM" id="SSF56935">
    <property type="entry name" value="Porins"/>
    <property type="match status" value="1"/>
</dbReference>
<name>A0A5E4UVR7_9BURK</name>
<evidence type="ECO:0000256" key="7">
    <source>
        <dbReference type="ARBA" id="ARBA00023065"/>
    </source>
</evidence>
<dbReference type="InterPro" id="IPR033900">
    <property type="entry name" value="Gram_neg_porin_domain"/>
</dbReference>
<keyword evidence="8" id="KW-0626">Porin</keyword>
<evidence type="ECO:0000256" key="9">
    <source>
        <dbReference type="ARBA" id="ARBA00023136"/>
    </source>
</evidence>
<protein>
    <submittedName>
        <fullName evidence="13">Porin</fullName>
    </submittedName>
</protein>
<dbReference type="Proteomes" id="UP000367825">
    <property type="component" value="Unassembled WGS sequence"/>
</dbReference>
<evidence type="ECO:0000256" key="3">
    <source>
        <dbReference type="ARBA" id="ARBA00022448"/>
    </source>
</evidence>
<evidence type="ECO:0000313" key="13">
    <source>
        <dbReference type="EMBL" id="VVE04092.1"/>
    </source>
</evidence>
<sequence length="386" mass="41749">MPPNSITIRVIHMKLRFGCLAAFMSVSAPVLAQTSFTIYGVISDGIGYFSNQSGSSAVQLVSGANQNNRLGFRVNENLGGGWSTIATLENGFDINQGKFGQGGRMFGRQAFVGLSSRTYGTLTAGRQYDVLWDYLDRIEPQSMGPGLATSIGSNDNIEGNFRYSNSVKYRSPEWNGLEFESMYAFSNKAGAFQQNRAFSAGVNYVWGSQRYAVTYLTIDRPGTANPSGAVSDDYSGGAFQLFHTSPVNASVGVERQRVVAGGAQYAFGKTHVGGIVSDVRYAYLDGTRLHINNFDLTVVHHVTPALALSAAYVYSLGRYGGIDATSHWNQGQLSADYFLSKRTDIYAYVNYVKASGSLATAVLFLASAPSSNKQQTAVVAGIRHRF</sequence>
<dbReference type="InterPro" id="IPR050298">
    <property type="entry name" value="Gram-neg_bact_OMP"/>
</dbReference>
<dbReference type="Pfam" id="PF13609">
    <property type="entry name" value="Porin_4"/>
    <property type="match status" value="1"/>
</dbReference>
<gene>
    <name evidence="13" type="ORF">PNO31109_02273</name>
</gene>
<keyword evidence="3" id="KW-0813">Transport</keyword>
<dbReference type="EMBL" id="CABPSC010000007">
    <property type="protein sequence ID" value="VVE04092.1"/>
    <property type="molecule type" value="Genomic_DNA"/>
</dbReference>
<keyword evidence="7" id="KW-0406">Ion transport</keyword>
<reference evidence="13 14" key="1">
    <citation type="submission" date="2019-08" db="EMBL/GenBank/DDBJ databases">
        <authorList>
            <person name="Peeters C."/>
        </authorList>
    </citation>
    <scope>NUCLEOTIDE SEQUENCE [LARGE SCALE GENOMIC DNA]</scope>
    <source>
        <strain evidence="13 14">LMG 31109</strain>
    </source>
</reference>
<keyword evidence="9" id="KW-0472">Membrane</keyword>
<dbReference type="GO" id="GO:0009279">
    <property type="term" value="C:cell outer membrane"/>
    <property type="evidence" value="ECO:0007669"/>
    <property type="project" value="UniProtKB-SubCell"/>
</dbReference>
<dbReference type="AlphaFoldDB" id="A0A5E4UVR7"/>
<dbReference type="Gene3D" id="2.40.160.10">
    <property type="entry name" value="Porin"/>
    <property type="match status" value="1"/>
</dbReference>
<dbReference type="GO" id="GO:0046930">
    <property type="term" value="C:pore complex"/>
    <property type="evidence" value="ECO:0007669"/>
    <property type="project" value="UniProtKB-KW"/>
</dbReference>
<keyword evidence="6 11" id="KW-0732">Signal</keyword>
<accession>A0A5E4UVR7</accession>
<dbReference type="PRINTS" id="PR00182">
    <property type="entry name" value="ECOLNEIPORIN"/>
</dbReference>
<dbReference type="GO" id="GO:0034220">
    <property type="term" value="P:monoatomic ion transmembrane transport"/>
    <property type="evidence" value="ECO:0007669"/>
    <property type="project" value="InterPro"/>
</dbReference>
<evidence type="ECO:0000256" key="2">
    <source>
        <dbReference type="ARBA" id="ARBA00011233"/>
    </source>
</evidence>
<dbReference type="PANTHER" id="PTHR34501">
    <property type="entry name" value="PROTEIN YDDL-RELATED"/>
    <property type="match status" value="1"/>
</dbReference>
<evidence type="ECO:0000256" key="6">
    <source>
        <dbReference type="ARBA" id="ARBA00022729"/>
    </source>
</evidence>
<feature type="signal peptide" evidence="11">
    <location>
        <begin position="1"/>
        <end position="32"/>
    </location>
</feature>
<feature type="chain" id="PRO_5022990511" evidence="11">
    <location>
        <begin position="33"/>
        <end position="386"/>
    </location>
</feature>
<dbReference type="PANTHER" id="PTHR34501:SF9">
    <property type="entry name" value="MAJOR OUTER MEMBRANE PROTEIN P.IA"/>
    <property type="match status" value="1"/>
</dbReference>
<proteinExistence type="predicted"/>
<comment type="subunit">
    <text evidence="2">Homotrimer.</text>
</comment>
<evidence type="ECO:0000256" key="8">
    <source>
        <dbReference type="ARBA" id="ARBA00023114"/>
    </source>
</evidence>
<dbReference type="InterPro" id="IPR023614">
    <property type="entry name" value="Porin_dom_sf"/>
</dbReference>
<evidence type="ECO:0000256" key="1">
    <source>
        <dbReference type="ARBA" id="ARBA00004571"/>
    </source>
</evidence>
<evidence type="ECO:0000259" key="12">
    <source>
        <dbReference type="Pfam" id="PF13609"/>
    </source>
</evidence>
<dbReference type="CDD" id="cd00342">
    <property type="entry name" value="gram_neg_porins"/>
    <property type="match status" value="1"/>
</dbReference>
<evidence type="ECO:0000256" key="10">
    <source>
        <dbReference type="ARBA" id="ARBA00023237"/>
    </source>
</evidence>
<dbReference type="PRINTS" id="PR00184">
    <property type="entry name" value="NEISSPPORIN"/>
</dbReference>
<keyword evidence="10" id="KW-0998">Cell outer membrane</keyword>
<dbReference type="GO" id="GO:0015288">
    <property type="term" value="F:porin activity"/>
    <property type="evidence" value="ECO:0007669"/>
    <property type="project" value="UniProtKB-KW"/>
</dbReference>
<keyword evidence="4" id="KW-1134">Transmembrane beta strand</keyword>
<feature type="domain" description="Porin" evidence="12">
    <location>
        <begin position="20"/>
        <end position="356"/>
    </location>
</feature>
<evidence type="ECO:0000313" key="14">
    <source>
        <dbReference type="Proteomes" id="UP000367825"/>
    </source>
</evidence>
<evidence type="ECO:0000256" key="5">
    <source>
        <dbReference type="ARBA" id="ARBA00022692"/>
    </source>
</evidence>
<comment type="subcellular location">
    <subcellularLocation>
        <location evidence="1">Cell outer membrane</location>
        <topology evidence="1">Multi-pass membrane protein</topology>
    </subcellularLocation>
</comment>
<evidence type="ECO:0000256" key="4">
    <source>
        <dbReference type="ARBA" id="ARBA00022452"/>
    </source>
</evidence>
<organism evidence="13 14">
    <name type="scientific">Pandoraea nosoerga</name>
    <dbReference type="NCBI Taxonomy" id="2508296"/>
    <lineage>
        <taxon>Bacteria</taxon>
        <taxon>Pseudomonadati</taxon>
        <taxon>Pseudomonadota</taxon>
        <taxon>Betaproteobacteria</taxon>
        <taxon>Burkholderiales</taxon>
        <taxon>Burkholderiaceae</taxon>
        <taxon>Pandoraea</taxon>
    </lineage>
</organism>
<dbReference type="InterPro" id="IPR002299">
    <property type="entry name" value="Porin_Neis"/>
</dbReference>
<evidence type="ECO:0000256" key="11">
    <source>
        <dbReference type="SAM" id="SignalP"/>
    </source>
</evidence>
<keyword evidence="5" id="KW-0812">Transmembrane</keyword>
<dbReference type="InterPro" id="IPR001702">
    <property type="entry name" value="Porin_Gram-ve"/>
</dbReference>